<dbReference type="InterPro" id="IPR005651">
    <property type="entry name" value="Trm112-like"/>
</dbReference>
<name>A0AAW3ZQ80_9GAMM</name>
<dbReference type="Pfam" id="PF03966">
    <property type="entry name" value="Trm112p"/>
    <property type="match status" value="1"/>
</dbReference>
<dbReference type="AlphaFoldDB" id="A0AAW3ZQ80"/>
<protein>
    <recommendedName>
        <fullName evidence="3">Trm112 family protein</fullName>
    </recommendedName>
</protein>
<proteinExistence type="predicted"/>
<evidence type="ECO:0000313" key="2">
    <source>
        <dbReference type="Proteomes" id="UP000613768"/>
    </source>
</evidence>
<gene>
    <name evidence="1" type="ORF">IFO71_16305</name>
</gene>
<sequence length="88" mass="9494">MDKRLLDILCCPDTKQPVRLMNSAQLEALNAAQRQQGVKLADGSALEAPLKAGLITADGKTVYRIEDDIPVMLVDQAIATQQIASFPS</sequence>
<dbReference type="Gene3D" id="2.20.25.10">
    <property type="match status" value="1"/>
</dbReference>
<evidence type="ECO:0000313" key="1">
    <source>
        <dbReference type="EMBL" id="MBD8527307.1"/>
    </source>
</evidence>
<dbReference type="SUPFAM" id="SSF158997">
    <property type="entry name" value="Trm112p-like"/>
    <property type="match status" value="1"/>
</dbReference>
<dbReference type="EMBL" id="JACYTR010000047">
    <property type="protein sequence ID" value="MBD8527307.1"/>
    <property type="molecule type" value="Genomic_DNA"/>
</dbReference>
<organism evidence="1 2">
    <name type="scientific">Pseudomarimonas arenosa</name>
    <dbReference type="NCBI Taxonomy" id="2774145"/>
    <lineage>
        <taxon>Bacteria</taxon>
        <taxon>Pseudomonadati</taxon>
        <taxon>Pseudomonadota</taxon>
        <taxon>Gammaproteobacteria</taxon>
        <taxon>Lysobacterales</taxon>
        <taxon>Lysobacteraceae</taxon>
        <taxon>Pseudomarimonas</taxon>
    </lineage>
</organism>
<comment type="caution">
    <text evidence="1">The sequence shown here is derived from an EMBL/GenBank/DDBJ whole genome shotgun (WGS) entry which is preliminary data.</text>
</comment>
<reference evidence="1 2" key="1">
    <citation type="submission" date="2020-09" db="EMBL/GenBank/DDBJ databases">
        <title>Pseudoxanthomonas sp. CAU 1598 isolated from sand of Yaerae Beach.</title>
        <authorList>
            <person name="Kim W."/>
        </authorList>
    </citation>
    <scope>NUCLEOTIDE SEQUENCE [LARGE SCALE GENOMIC DNA]</scope>
    <source>
        <strain evidence="1 2">CAU 1598</strain>
    </source>
</reference>
<dbReference type="Proteomes" id="UP000613768">
    <property type="component" value="Unassembled WGS sequence"/>
</dbReference>
<keyword evidence="2" id="KW-1185">Reference proteome</keyword>
<dbReference type="RefSeq" id="WP_192030739.1">
    <property type="nucleotide sequence ID" value="NZ_JACYTR010000047.1"/>
</dbReference>
<accession>A0AAW3ZQ80</accession>
<evidence type="ECO:0008006" key="3">
    <source>
        <dbReference type="Google" id="ProtNLM"/>
    </source>
</evidence>